<dbReference type="OrthoDB" id="2382185at2"/>
<evidence type="ECO:0000259" key="2">
    <source>
        <dbReference type="Pfam" id="PF07435"/>
    </source>
</evidence>
<gene>
    <name evidence="3" type="ORF">C6P11_09715</name>
</gene>
<dbReference type="Proteomes" id="UP000297646">
    <property type="component" value="Unassembled WGS sequence"/>
</dbReference>
<dbReference type="InterPro" id="IPR009996">
    <property type="entry name" value="YycH"/>
</dbReference>
<proteinExistence type="predicted"/>
<feature type="transmembrane region" description="Helical" evidence="1">
    <location>
        <begin position="12"/>
        <end position="37"/>
    </location>
</feature>
<keyword evidence="1" id="KW-1133">Transmembrane helix</keyword>
<dbReference type="Pfam" id="PF07435">
    <property type="entry name" value="YycH"/>
    <property type="match status" value="1"/>
</dbReference>
<name>A0A4Z0RVZ7_WEICO</name>
<accession>A0A4Z0RVZ7</accession>
<reference evidence="3 4" key="1">
    <citation type="submission" date="2018-03" db="EMBL/GenBank/DDBJ databases">
        <title>Genome sequencing of Weissella confusa isolates.</title>
        <authorList>
            <person name="Kajala I."/>
            <person name="Baruah R."/>
            <person name="Bergsveinson J."/>
            <person name="Juvonen R."/>
            <person name="Ziola B."/>
        </authorList>
    </citation>
    <scope>NUCLEOTIDE SEQUENCE [LARGE SCALE GENOMIC DNA]</scope>
    <source>
        <strain evidence="3 4">VTT E-062653</strain>
    </source>
</reference>
<dbReference type="Gene3D" id="3.10.450.310">
    <property type="match status" value="1"/>
</dbReference>
<dbReference type="CDD" id="cd15787">
    <property type="entry name" value="YycH_N"/>
    <property type="match status" value="1"/>
</dbReference>
<evidence type="ECO:0000313" key="4">
    <source>
        <dbReference type="Proteomes" id="UP000297646"/>
    </source>
</evidence>
<keyword evidence="1" id="KW-0472">Membrane</keyword>
<feature type="domain" description="Regulatory protein YycH" evidence="2">
    <location>
        <begin position="21"/>
        <end position="434"/>
    </location>
</feature>
<evidence type="ECO:0000313" key="3">
    <source>
        <dbReference type="EMBL" id="TGE70944.1"/>
    </source>
</evidence>
<sequence length="444" mass="50384">MINRLHYRFKVLFRRFGLVAMLILAIGISIALSVSLWRSPGRDLNHDKSDADATQQVVASKSLTDLYGFDQLVYNEDNVQYSVIDYRPTTTKMIKRLSTWEVGDYTKQKLTGAAYLNALSKKETVLMSFPDAVAGGVVNQIMTNDVDLPNNAEINRIRVPQKAKNEVLFMDDKHRTTYRYAVKSATKSFASFKMSDERVKVKFELNGKRVLTDALESVSLHSYSYLMETNATNNYLSALFAGTTTPSANRNGNTLTYNDGVSRQMTVDTVSGVAKYDAYDVSDLGKTFNQRMAKGYDWLVRIHQIPDNIYFFESHDMGRHLIYRLYVNGLPIFNQTAYGTVQMKQHDSRHQEIDFSQYSLQVPLPADNNVRVTLPTSDEVIKQLAGAGVPKKSITNMAYGYRWVSDTNQNIVTLQPEWYFEVGSTWQAVNDKLAENQGERTDGF</sequence>
<comment type="caution">
    <text evidence="3">The sequence shown here is derived from an EMBL/GenBank/DDBJ whole genome shotgun (WGS) entry which is preliminary data.</text>
</comment>
<evidence type="ECO:0000256" key="1">
    <source>
        <dbReference type="SAM" id="Phobius"/>
    </source>
</evidence>
<dbReference type="EMBL" id="PVSN01000072">
    <property type="protein sequence ID" value="TGE70944.1"/>
    <property type="molecule type" value="Genomic_DNA"/>
</dbReference>
<dbReference type="AlphaFoldDB" id="A0A4Z0RVZ7"/>
<keyword evidence="1" id="KW-0812">Transmembrane</keyword>
<protein>
    <recommendedName>
        <fullName evidence="2">Regulatory protein YycH domain-containing protein</fullName>
    </recommendedName>
</protein>
<organism evidence="3 4">
    <name type="scientific">Weissella confusa</name>
    <name type="common">Lactobacillus confusus</name>
    <dbReference type="NCBI Taxonomy" id="1583"/>
    <lineage>
        <taxon>Bacteria</taxon>
        <taxon>Bacillati</taxon>
        <taxon>Bacillota</taxon>
        <taxon>Bacilli</taxon>
        <taxon>Lactobacillales</taxon>
        <taxon>Lactobacillaceae</taxon>
        <taxon>Weissella</taxon>
    </lineage>
</organism>